<dbReference type="GO" id="GO:0008235">
    <property type="term" value="F:metalloexopeptidase activity"/>
    <property type="evidence" value="ECO:0007669"/>
    <property type="project" value="InterPro"/>
</dbReference>
<dbReference type="PANTHER" id="PTHR12147">
    <property type="entry name" value="METALLOPEPTIDASE M28 FAMILY MEMBER"/>
    <property type="match status" value="1"/>
</dbReference>
<dbReference type="AlphaFoldDB" id="A0A9X1U4X6"/>
<keyword evidence="4" id="KW-1185">Reference proteome</keyword>
<dbReference type="InterPro" id="IPR046450">
    <property type="entry name" value="PA_dom_sf"/>
</dbReference>
<evidence type="ECO:0000313" key="4">
    <source>
        <dbReference type="Proteomes" id="UP001139410"/>
    </source>
</evidence>
<dbReference type="RefSeq" id="WP_235067057.1">
    <property type="nucleotide sequence ID" value="NZ_JAKFGM010000001.1"/>
</dbReference>
<dbReference type="Gene3D" id="3.40.630.10">
    <property type="entry name" value="Zn peptidases"/>
    <property type="match status" value="1"/>
</dbReference>
<dbReference type="Gene3D" id="3.50.30.30">
    <property type="match status" value="1"/>
</dbReference>
<dbReference type="InterPro" id="IPR045175">
    <property type="entry name" value="M28_fam"/>
</dbReference>
<evidence type="ECO:0000259" key="2">
    <source>
        <dbReference type="Pfam" id="PF04389"/>
    </source>
</evidence>
<sequence>MLRKLLLLAGSMMAVPAAAQERPPLIDAASASLISSEASGTAAKRTVQFLSLHHRMRGSEGYRQAAELIRDRLRSYGLEEVEIIALPADGKIFYGTQRARPAWNASFAELWEQRRNGNAWADAERVASWNDQPITLAQDSISGSANADLVDVGTGTTEADYAGKDVRGKLVLVSAQPEAAAGLAVHRYGAAGIVSWAQNQKQGWWGEDESLIRWGHLDTWKNPAFAFMVSPARAHEWQERLRHGQQVRLRARVEAGRSPGSYLIPTAVIPGKDRGHEIVFSCHLDHPSPGANDNASGCAGELEIARVLNRLIAEGKLPKPERTIRFIWPCEVECTISLLNARPEFASRTLATIHLDMIGGDTEKTKSILRVEGSPPSLPSFVDDVAFAIARWVNGQSLAYADTGAADWPLLDSEGSKRPLQAKVGGFTEGSDHTVWAESSWRIPVIYLADWPDRFIHTQRDVPENLDPTKLKRAIFIGASAGWYLANLGQNDVPALDRMMHAERLDRHAAELRKTAAMAPADAALVDLYSRNADVAEAQSLSRFGLQLANGTEMVGAAIAPAAATQGSGALIYRRKAGPKGPMTGFGYSWLDSQLEKLGLPRPALLDREGPGDTASFAYEALNLVDGTRNVQEIRDFLSSTIAPVPIEEVTEFLATLEKVGLLEGQAGNIR</sequence>
<comment type="caution">
    <text evidence="3">The sequence shown here is derived from an EMBL/GenBank/DDBJ whole genome shotgun (WGS) entry which is preliminary data.</text>
</comment>
<evidence type="ECO:0000313" key="3">
    <source>
        <dbReference type="EMBL" id="MCF2514601.1"/>
    </source>
</evidence>
<dbReference type="SUPFAM" id="SSF52025">
    <property type="entry name" value="PA domain"/>
    <property type="match status" value="1"/>
</dbReference>
<name>A0A9X1U4X6_9SPHN</name>
<feature type="domain" description="Peptidase M28" evidence="2">
    <location>
        <begin position="267"/>
        <end position="474"/>
    </location>
</feature>
<dbReference type="SUPFAM" id="SSF53187">
    <property type="entry name" value="Zn-dependent exopeptidases"/>
    <property type="match status" value="1"/>
</dbReference>
<dbReference type="GO" id="GO:0006508">
    <property type="term" value="P:proteolysis"/>
    <property type="evidence" value="ECO:0007669"/>
    <property type="project" value="InterPro"/>
</dbReference>
<feature type="signal peptide" evidence="1">
    <location>
        <begin position="1"/>
        <end position="19"/>
    </location>
</feature>
<dbReference type="PANTHER" id="PTHR12147:SF26">
    <property type="entry name" value="PEPTIDASE M28 DOMAIN-CONTAINING PROTEIN"/>
    <property type="match status" value="1"/>
</dbReference>
<dbReference type="Pfam" id="PF04389">
    <property type="entry name" value="Peptidase_M28"/>
    <property type="match status" value="1"/>
</dbReference>
<organism evidence="3 4">
    <name type="scientific">Sphingomonas cremea</name>
    <dbReference type="NCBI Taxonomy" id="2904799"/>
    <lineage>
        <taxon>Bacteria</taxon>
        <taxon>Pseudomonadati</taxon>
        <taxon>Pseudomonadota</taxon>
        <taxon>Alphaproteobacteria</taxon>
        <taxon>Sphingomonadales</taxon>
        <taxon>Sphingomonadaceae</taxon>
        <taxon>Sphingomonas</taxon>
    </lineage>
</organism>
<protein>
    <submittedName>
        <fullName evidence="3">M28 family peptidase</fullName>
    </submittedName>
</protein>
<dbReference type="InterPro" id="IPR007484">
    <property type="entry name" value="Peptidase_M28"/>
</dbReference>
<dbReference type="EMBL" id="JAKFGM010000001">
    <property type="protein sequence ID" value="MCF2514601.1"/>
    <property type="molecule type" value="Genomic_DNA"/>
</dbReference>
<accession>A0A9X1U4X6</accession>
<evidence type="ECO:0000256" key="1">
    <source>
        <dbReference type="SAM" id="SignalP"/>
    </source>
</evidence>
<reference evidence="3" key="1">
    <citation type="submission" date="2022-01" db="EMBL/GenBank/DDBJ databases">
        <authorList>
            <person name="Jo J.-H."/>
            <person name="Im W.-T."/>
        </authorList>
    </citation>
    <scope>NUCLEOTIDE SEQUENCE</scope>
    <source>
        <strain evidence="3">G124</strain>
    </source>
</reference>
<feature type="chain" id="PRO_5040881997" evidence="1">
    <location>
        <begin position="20"/>
        <end position="671"/>
    </location>
</feature>
<gene>
    <name evidence="3" type="ORF">LVY65_05915</name>
</gene>
<proteinExistence type="predicted"/>
<dbReference type="Proteomes" id="UP001139410">
    <property type="component" value="Unassembled WGS sequence"/>
</dbReference>
<keyword evidence="1" id="KW-0732">Signal</keyword>